<evidence type="ECO:0000313" key="1">
    <source>
        <dbReference type="EMBL" id="PWV94493.1"/>
    </source>
</evidence>
<organism evidence="1 2">
    <name type="scientific">Paenibacillus cellulosilyticus</name>
    <dbReference type="NCBI Taxonomy" id="375489"/>
    <lineage>
        <taxon>Bacteria</taxon>
        <taxon>Bacillati</taxon>
        <taxon>Bacillota</taxon>
        <taxon>Bacilli</taxon>
        <taxon>Bacillales</taxon>
        <taxon>Paenibacillaceae</taxon>
        <taxon>Paenibacillus</taxon>
    </lineage>
</organism>
<accession>A0A2V2YMN7</accession>
<gene>
    <name evidence="1" type="ORF">DFQ01_13058</name>
</gene>
<dbReference type="AlphaFoldDB" id="A0A2V2YMN7"/>
<dbReference type="Proteomes" id="UP000246635">
    <property type="component" value="Unassembled WGS sequence"/>
</dbReference>
<protein>
    <submittedName>
        <fullName evidence="1">Uncharacterized protein</fullName>
    </submittedName>
</protein>
<comment type="caution">
    <text evidence="1">The sequence shown here is derived from an EMBL/GenBank/DDBJ whole genome shotgun (WGS) entry which is preliminary data.</text>
</comment>
<sequence length="52" mass="6265">MPTSESLESGYFPIEEALEMVTWMTFRERIEYCLKPELQPFLVEFHEDKHSI</sequence>
<reference evidence="1 2" key="1">
    <citation type="submission" date="2018-05" db="EMBL/GenBank/DDBJ databases">
        <title>Genomic Encyclopedia of Type Strains, Phase III (KMG-III): the genomes of soil and plant-associated and newly described type strains.</title>
        <authorList>
            <person name="Whitman W."/>
        </authorList>
    </citation>
    <scope>NUCLEOTIDE SEQUENCE [LARGE SCALE GENOMIC DNA]</scope>
    <source>
        <strain evidence="1 2">CECT 5696</strain>
    </source>
</reference>
<evidence type="ECO:0000313" key="2">
    <source>
        <dbReference type="Proteomes" id="UP000246635"/>
    </source>
</evidence>
<proteinExistence type="predicted"/>
<name>A0A2V2YMN7_9BACL</name>
<keyword evidence="2" id="KW-1185">Reference proteome</keyword>
<dbReference type="EMBL" id="QGTQ01000030">
    <property type="protein sequence ID" value="PWV94493.1"/>
    <property type="molecule type" value="Genomic_DNA"/>
</dbReference>